<evidence type="ECO:0000256" key="2">
    <source>
        <dbReference type="ARBA" id="ARBA00022630"/>
    </source>
</evidence>
<dbReference type="Proteomes" id="UP000054773">
    <property type="component" value="Unassembled WGS sequence"/>
</dbReference>
<keyword evidence="9" id="KW-1185">Reference proteome</keyword>
<dbReference type="InterPro" id="IPR036188">
    <property type="entry name" value="FAD/NAD-bd_sf"/>
</dbReference>
<dbReference type="Gene3D" id="3.50.50.60">
    <property type="entry name" value="FAD/NAD(P)-binding domain"/>
    <property type="match status" value="1"/>
</dbReference>
<evidence type="ECO:0000256" key="3">
    <source>
        <dbReference type="ARBA" id="ARBA00022827"/>
    </source>
</evidence>
<dbReference type="AlphaFoldDB" id="A0A0W0TEZ2"/>
<dbReference type="SUPFAM" id="SSF51905">
    <property type="entry name" value="FAD/NAD(P)-binding domain"/>
    <property type="match status" value="1"/>
</dbReference>
<dbReference type="RefSeq" id="WP_058527448.1">
    <property type="nucleotide sequence ID" value="NZ_CAAAHY010000056.1"/>
</dbReference>
<dbReference type="GO" id="GO:0004502">
    <property type="term" value="F:kynurenine 3-monooxygenase activity"/>
    <property type="evidence" value="ECO:0007669"/>
    <property type="project" value="TreeGrafter"/>
</dbReference>
<reference evidence="8 9" key="1">
    <citation type="submission" date="2015-11" db="EMBL/GenBank/DDBJ databases">
        <title>Genomic analysis of 38 Legionella species identifies large and diverse effector repertoires.</title>
        <authorList>
            <person name="Burstein D."/>
            <person name="Amaro F."/>
            <person name="Zusman T."/>
            <person name="Lifshitz Z."/>
            <person name="Cohen O."/>
            <person name="Gilbert J.A."/>
            <person name="Pupko T."/>
            <person name="Shuman H.A."/>
            <person name="Segal G."/>
        </authorList>
    </citation>
    <scope>NUCLEOTIDE SEQUENCE [LARGE SCALE GENOMIC DNA]</scope>
    <source>
        <strain evidence="8 9">SE-32A-C8</strain>
    </source>
</reference>
<dbReference type="PANTHER" id="PTHR46028">
    <property type="entry name" value="KYNURENINE 3-MONOOXYGENASE"/>
    <property type="match status" value="1"/>
</dbReference>
<evidence type="ECO:0000256" key="5">
    <source>
        <dbReference type="ARBA" id="ARBA00023002"/>
    </source>
</evidence>
<evidence type="ECO:0000256" key="1">
    <source>
        <dbReference type="ARBA" id="ARBA00001974"/>
    </source>
</evidence>
<protein>
    <submittedName>
        <fullName evidence="8">Kynurenine 3-monooxygenase</fullName>
    </submittedName>
</protein>
<dbReference type="STRING" id="448.Lery_2326"/>
<accession>A0A0W0TEZ2</accession>
<dbReference type="Pfam" id="PF01494">
    <property type="entry name" value="FAD_binding_3"/>
    <property type="match status" value="1"/>
</dbReference>
<evidence type="ECO:0000256" key="6">
    <source>
        <dbReference type="ARBA" id="ARBA00023033"/>
    </source>
</evidence>
<organism evidence="8 9">
    <name type="scientific">Legionella erythra</name>
    <dbReference type="NCBI Taxonomy" id="448"/>
    <lineage>
        <taxon>Bacteria</taxon>
        <taxon>Pseudomonadati</taxon>
        <taxon>Pseudomonadota</taxon>
        <taxon>Gammaproteobacteria</taxon>
        <taxon>Legionellales</taxon>
        <taxon>Legionellaceae</taxon>
        <taxon>Legionella</taxon>
    </lineage>
</organism>
<dbReference type="GO" id="GO:0070189">
    <property type="term" value="P:kynurenine metabolic process"/>
    <property type="evidence" value="ECO:0007669"/>
    <property type="project" value="TreeGrafter"/>
</dbReference>
<dbReference type="OrthoDB" id="9782160at2"/>
<dbReference type="PATRIC" id="fig|448.7.peg.2445"/>
<feature type="domain" description="FAD-binding" evidence="7">
    <location>
        <begin position="5"/>
        <end position="323"/>
    </location>
</feature>
<name>A0A0W0TEZ2_LEGER</name>
<dbReference type="GO" id="GO:0071949">
    <property type="term" value="F:FAD binding"/>
    <property type="evidence" value="ECO:0007669"/>
    <property type="project" value="InterPro"/>
</dbReference>
<comment type="caution">
    <text evidence="8">The sequence shown here is derived from an EMBL/GenBank/DDBJ whole genome shotgun (WGS) entry which is preliminary data.</text>
</comment>
<keyword evidence="6 8" id="KW-0503">Monooxygenase</keyword>
<comment type="cofactor">
    <cofactor evidence="1">
        <name>FAD</name>
        <dbReference type="ChEBI" id="CHEBI:57692"/>
    </cofactor>
</comment>
<dbReference type="EMBL" id="LNYA01000034">
    <property type="protein sequence ID" value="KTC94159.1"/>
    <property type="molecule type" value="Genomic_DNA"/>
</dbReference>
<evidence type="ECO:0000313" key="8">
    <source>
        <dbReference type="EMBL" id="KTC94159.1"/>
    </source>
</evidence>
<dbReference type="PRINTS" id="PR00420">
    <property type="entry name" value="RNGMNOXGNASE"/>
</dbReference>
<evidence type="ECO:0000259" key="7">
    <source>
        <dbReference type="Pfam" id="PF01494"/>
    </source>
</evidence>
<keyword evidence="3" id="KW-0274">FAD</keyword>
<proteinExistence type="predicted"/>
<dbReference type="InterPro" id="IPR002938">
    <property type="entry name" value="FAD-bd"/>
</dbReference>
<sequence length="451" mass="51095">MRNLTIIGSGLAGTLLALYMARRGYEVVIYESRPDLRVVTHDRGRSINLALSCRGLTGLAGVDLSDKAKRILVPMRARAIHEEHGPIKYQAFGRHADEYINAVQRSDLNALLLDTADSMPTITIHFDMKLLTVDVRQKLLHFEDKTGQRSTIAYHRLIGADGAGSLVRESLTREGLVTSSRTYLPHGYKELSISSGHPEKLVGEHLHLWPRDSFLLLGNPNTDHSITGSLFMPHEGVNSFAELDSEVKINHFFKRAFPDAFDAMPDLVGEFLQNPTGHMSTIKTSPWYYRDECLLIGDAAHGIVPFFGQGMNSAFEDCRILNALLNQYDDDWQQVMPAFYNARKANTEAVARMSMDNYHEIQIDIRDEKFNLKKQLEQELMHRYPNRYVSKHVLVMFTNTPYSEAMAVGNIQGELLNVICDEARCVEEINWKQVDVLMDEYDKKLANLALP</sequence>
<evidence type="ECO:0000313" key="9">
    <source>
        <dbReference type="Proteomes" id="UP000054773"/>
    </source>
</evidence>
<keyword evidence="5" id="KW-0560">Oxidoreductase</keyword>
<keyword evidence="4" id="KW-0521">NADP</keyword>
<gene>
    <name evidence="8" type="ORF">Lery_2326</name>
</gene>
<evidence type="ECO:0000256" key="4">
    <source>
        <dbReference type="ARBA" id="ARBA00022857"/>
    </source>
</evidence>
<keyword evidence="2" id="KW-0285">Flavoprotein</keyword>
<dbReference type="PANTHER" id="PTHR46028:SF2">
    <property type="entry name" value="KYNURENINE 3-MONOOXYGENASE"/>
    <property type="match status" value="1"/>
</dbReference>